<evidence type="ECO:0000313" key="5">
    <source>
        <dbReference type="Proteomes" id="UP001164746"/>
    </source>
</evidence>
<dbReference type="InterPro" id="IPR000679">
    <property type="entry name" value="Znf_GATA"/>
</dbReference>
<dbReference type="SUPFAM" id="SSF57716">
    <property type="entry name" value="Glucocorticoid receptor-like (DNA-binding domain)"/>
    <property type="match status" value="1"/>
</dbReference>
<keyword evidence="1" id="KW-0539">Nucleus</keyword>
<dbReference type="InterPro" id="IPR013088">
    <property type="entry name" value="Znf_NHR/GATA"/>
</dbReference>
<keyword evidence="2" id="KW-0863">Zinc-finger</keyword>
<dbReference type="EMBL" id="CP111024">
    <property type="protein sequence ID" value="WAR22697.1"/>
    <property type="molecule type" value="Genomic_DNA"/>
</dbReference>
<reference evidence="4" key="1">
    <citation type="submission" date="2022-11" db="EMBL/GenBank/DDBJ databases">
        <title>Centuries of genome instability and evolution in soft-shell clam transmissible cancer (bioRxiv).</title>
        <authorList>
            <person name="Hart S.F.M."/>
            <person name="Yonemitsu M.A."/>
            <person name="Giersch R.M."/>
            <person name="Beal B.F."/>
            <person name="Arriagada G."/>
            <person name="Davis B.W."/>
            <person name="Ostrander E.A."/>
            <person name="Goff S.P."/>
            <person name="Metzger M.J."/>
        </authorList>
    </citation>
    <scope>NUCLEOTIDE SEQUENCE</scope>
    <source>
        <strain evidence="4">MELC-2E11</strain>
        <tissue evidence="4">Siphon/mantle</tissue>
    </source>
</reference>
<dbReference type="PANTHER" id="PTHR47341:SF1">
    <property type="entry name" value="GATA-TYPE ZINC FINGER PROTEIN 1"/>
    <property type="match status" value="1"/>
</dbReference>
<gene>
    <name evidence="4" type="ORF">MAR_036366</name>
</gene>
<dbReference type="Proteomes" id="UP001164746">
    <property type="component" value="Chromosome 13"/>
</dbReference>
<name>A0ABY7FMA7_MYAAR</name>
<keyword evidence="2" id="KW-0862">Zinc</keyword>
<proteinExistence type="predicted"/>
<dbReference type="SMART" id="SM00401">
    <property type="entry name" value="ZnF_GATA"/>
    <property type="match status" value="1"/>
</dbReference>
<evidence type="ECO:0000313" key="4">
    <source>
        <dbReference type="EMBL" id="WAR22697.1"/>
    </source>
</evidence>
<feature type="domain" description="GATA-type" evidence="3">
    <location>
        <begin position="11"/>
        <end position="40"/>
    </location>
</feature>
<dbReference type="PRINTS" id="PR00619">
    <property type="entry name" value="GATAZNFINGER"/>
</dbReference>
<evidence type="ECO:0000256" key="2">
    <source>
        <dbReference type="PROSITE-ProRule" id="PRU00094"/>
    </source>
</evidence>
<evidence type="ECO:0000256" key="1">
    <source>
        <dbReference type="ARBA" id="ARBA00023242"/>
    </source>
</evidence>
<protein>
    <submittedName>
        <fullName evidence="4">ZGLP1-like protein</fullName>
    </submittedName>
</protein>
<dbReference type="CDD" id="cd00202">
    <property type="entry name" value="ZnF_GATA"/>
    <property type="match status" value="1"/>
</dbReference>
<dbReference type="PROSITE" id="PS50114">
    <property type="entry name" value="GATA_ZN_FINGER_2"/>
    <property type="match status" value="1"/>
</dbReference>
<dbReference type="Pfam" id="PF00320">
    <property type="entry name" value="GATA"/>
    <property type="match status" value="1"/>
</dbReference>
<accession>A0ABY7FMA7</accession>
<keyword evidence="5" id="KW-1185">Reference proteome</keyword>
<sequence length="97" mass="10613">MSVVCIPLKTCASCKTRRTPLWRDSEDGTPLCNACGIRTKNTSKPPNPNISNQAHLPLLQVQEISSPVQPVLAHPKKGGENLPELSHLRFATQIFNA</sequence>
<dbReference type="PANTHER" id="PTHR47341">
    <property type="entry name" value="GATA-TYPE ZINC FINGER PROTEIN 1"/>
    <property type="match status" value="1"/>
</dbReference>
<dbReference type="InterPro" id="IPR053116">
    <property type="entry name" value="GATA-type_Znf_Regulator"/>
</dbReference>
<organism evidence="4 5">
    <name type="scientific">Mya arenaria</name>
    <name type="common">Soft-shell clam</name>
    <dbReference type="NCBI Taxonomy" id="6604"/>
    <lineage>
        <taxon>Eukaryota</taxon>
        <taxon>Metazoa</taxon>
        <taxon>Spiralia</taxon>
        <taxon>Lophotrochozoa</taxon>
        <taxon>Mollusca</taxon>
        <taxon>Bivalvia</taxon>
        <taxon>Autobranchia</taxon>
        <taxon>Heteroconchia</taxon>
        <taxon>Euheterodonta</taxon>
        <taxon>Imparidentia</taxon>
        <taxon>Neoheterodontei</taxon>
        <taxon>Myida</taxon>
        <taxon>Myoidea</taxon>
        <taxon>Myidae</taxon>
        <taxon>Mya</taxon>
    </lineage>
</organism>
<dbReference type="Gene3D" id="3.30.50.10">
    <property type="entry name" value="Erythroid Transcription Factor GATA-1, subunit A"/>
    <property type="match status" value="1"/>
</dbReference>
<keyword evidence="2" id="KW-0479">Metal-binding</keyword>
<evidence type="ECO:0000259" key="3">
    <source>
        <dbReference type="PROSITE" id="PS50114"/>
    </source>
</evidence>